<keyword evidence="5" id="KW-0722">Serine protease inhibitor</keyword>
<feature type="domain" description="Subtilisin inhibitor" evidence="9">
    <location>
        <begin position="63"/>
        <end position="128"/>
    </location>
</feature>
<dbReference type="Pfam" id="PF00720">
    <property type="entry name" value="SSI"/>
    <property type="match status" value="1"/>
</dbReference>
<dbReference type="AlphaFoldDB" id="A0A919F0I5"/>
<evidence type="ECO:0000313" key="11">
    <source>
        <dbReference type="Proteomes" id="UP000619355"/>
    </source>
</evidence>
<sequence>MDFVLPGAGRRLLWASLCAVVSLVPLTAVPAAAAGALPPPVRPEDAADHLTVVVRHAGAGRDGTYEVSCHPVAGRHPDAAGACRLLDEHTRWGRDPFAPVPPGTSCTLLYGGPATAHVTGTWAGRPVDASYDRGDGCEIGRWDRMVPLLPRMGGSEEGEGAGRGAGQGGGSGSGAGAGAGVCGALGGRIGSVKVRGRTRGAGPCAHAFAVTSSWDLPLIRRRERNPCP</sequence>
<dbReference type="SUPFAM" id="SSF55399">
    <property type="entry name" value="Subtilisin inhibitor"/>
    <property type="match status" value="1"/>
</dbReference>
<evidence type="ECO:0000256" key="3">
    <source>
        <dbReference type="ARBA" id="ARBA00022525"/>
    </source>
</evidence>
<evidence type="ECO:0000256" key="7">
    <source>
        <dbReference type="SAM" id="MobiDB-lite"/>
    </source>
</evidence>
<feature type="chain" id="PRO_5036673664" description="Subtilisin inhibitor domain-containing protein" evidence="8">
    <location>
        <begin position="34"/>
        <end position="228"/>
    </location>
</feature>
<comment type="subcellular location">
    <subcellularLocation>
        <location evidence="1">Secreted</location>
    </subcellularLocation>
</comment>
<feature type="compositionally biased region" description="Gly residues" evidence="7">
    <location>
        <begin position="161"/>
        <end position="176"/>
    </location>
</feature>
<reference evidence="11" key="1">
    <citation type="journal article" date="2019" name="Int. J. Syst. Evol. Microbiol.">
        <title>The Global Catalogue of Microorganisms (GCM) 10K type strain sequencing project: providing services to taxonomists for standard genome sequencing and annotation.</title>
        <authorList>
            <consortium name="The Broad Institute Genomics Platform"/>
            <consortium name="The Broad Institute Genome Sequencing Center for Infectious Disease"/>
            <person name="Wu L."/>
            <person name="Ma J."/>
        </authorList>
    </citation>
    <scope>NUCLEOTIDE SEQUENCE [LARGE SCALE GENOMIC DNA]</scope>
    <source>
        <strain evidence="11">JCM 4253</strain>
    </source>
</reference>
<dbReference type="GO" id="GO:0004867">
    <property type="term" value="F:serine-type endopeptidase inhibitor activity"/>
    <property type="evidence" value="ECO:0007669"/>
    <property type="project" value="UniProtKB-KW"/>
</dbReference>
<name>A0A919F0I5_9ACTN</name>
<evidence type="ECO:0000256" key="1">
    <source>
        <dbReference type="ARBA" id="ARBA00004613"/>
    </source>
</evidence>
<gene>
    <name evidence="10" type="ORF">GCM10018980_55540</name>
</gene>
<evidence type="ECO:0000256" key="5">
    <source>
        <dbReference type="ARBA" id="ARBA00022900"/>
    </source>
</evidence>
<evidence type="ECO:0000313" key="10">
    <source>
        <dbReference type="EMBL" id="GHG64336.1"/>
    </source>
</evidence>
<keyword evidence="6" id="KW-1015">Disulfide bond</keyword>
<dbReference type="Gene3D" id="3.30.350.10">
    <property type="entry name" value="Subtilisin inhibitor-like"/>
    <property type="match status" value="1"/>
</dbReference>
<feature type="signal peptide" evidence="8">
    <location>
        <begin position="1"/>
        <end position="33"/>
    </location>
</feature>
<keyword evidence="4" id="KW-0646">Protease inhibitor</keyword>
<evidence type="ECO:0000256" key="8">
    <source>
        <dbReference type="SAM" id="SignalP"/>
    </source>
</evidence>
<evidence type="ECO:0000256" key="2">
    <source>
        <dbReference type="ARBA" id="ARBA00010472"/>
    </source>
</evidence>
<accession>A0A919F0I5</accession>
<protein>
    <recommendedName>
        <fullName evidence="9">Subtilisin inhibitor domain-containing protein</fullName>
    </recommendedName>
</protein>
<feature type="region of interest" description="Disordered" evidence="7">
    <location>
        <begin position="153"/>
        <end position="176"/>
    </location>
</feature>
<dbReference type="InterPro" id="IPR036819">
    <property type="entry name" value="Subtilisin_inhibitor-like_sf"/>
</dbReference>
<comment type="similarity">
    <text evidence="2">Belongs to the protease inhibitor I16 (SSI) family.</text>
</comment>
<proteinExistence type="inferred from homology"/>
<dbReference type="InterPro" id="IPR023549">
    <property type="entry name" value="Subtilisin_inhibitor"/>
</dbReference>
<organism evidence="10 11">
    <name type="scientific">Streptomyces capoamus</name>
    <dbReference type="NCBI Taxonomy" id="68183"/>
    <lineage>
        <taxon>Bacteria</taxon>
        <taxon>Bacillati</taxon>
        <taxon>Actinomycetota</taxon>
        <taxon>Actinomycetes</taxon>
        <taxon>Kitasatosporales</taxon>
        <taxon>Streptomycetaceae</taxon>
        <taxon>Streptomyces</taxon>
    </lineage>
</organism>
<evidence type="ECO:0000256" key="6">
    <source>
        <dbReference type="ARBA" id="ARBA00023157"/>
    </source>
</evidence>
<dbReference type="EMBL" id="BNBF01000019">
    <property type="protein sequence ID" value="GHG64336.1"/>
    <property type="molecule type" value="Genomic_DNA"/>
</dbReference>
<dbReference type="GO" id="GO:0005576">
    <property type="term" value="C:extracellular region"/>
    <property type="evidence" value="ECO:0007669"/>
    <property type="project" value="UniProtKB-SubCell"/>
</dbReference>
<comment type="caution">
    <text evidence="10">The sequence shown here is derived from an EMBL/GenBank/DDBJ whole genome shotgun (WGS) entry which is preliminary data.</text>
</comment>
<keyword evidence="8" id="KW-0732">Signal</keyword>
<dbReference type="Proteomes" id="UP000619355">
    <property type="component" value="Unassembled WGS sequence"/>
</dbReference>
<keyword evidence="3" id="KW-0964">Secreted</keyword>
<evidence type="ECO:0000256" key="4">
    <source>
        <dbReference type="ARBA" id="ARBA00022690"/>
    </source>
</evidence>
<keyword evidence="11" id="KW-1185">Reference proteome</keyword>
<evidence type="ECO:0000259" key="9">
    <source>
        <dbReference type="Pfam" id="PF00720"/>
    </source>
</evidence>